<dbReference type="Proteomes" id="UP000722485">
    <property type="component" value="Unassembled WGS sequence"/>
</dbReference>
<evidence type="ECO:0000256" key="4">
    <source>
        <dbReference type="ARBA" id="ARBA00023242"/>
    </source>
</evidence>
<evidence type="ECO:0000256" key="2">
    <source>
        <dbReference type="ARBA" id="ARBA00023015"/>
    </source>
</evidence>
<feature type="domain" description="BZIP" evidence="6">
    <location>
        <begin position="246"/>
        <end position="309"/>
    </location>
</feature>
<proteinExistence type="predicted"/>
<dbReference type="GO" id="GO:0003700">
    <property type="term" value="F:DNA-binding transcription factor activity"/>
    <property type="evidence" value="ECO:0007669"/>
    <property type="project" value="InterPro"/>
</dbReference>
<dbReference type="AlphaFoldDB" id="A0A9P5GYK6"/>
<dbReference type="GO" id="GO:0005634">
    <property type="term" value="C:nucleus"/>
    <property type="evidence" value="ECO:0007669"/>
    <property type="project" value="UniProtKB-SubCell"/>
</dbReference>
<evidence type="ECO:0000256" key="5">
    <source>
        <dbReference type="SAM" id="MobiDB-lite"/>
    </source>
</evidence>
<dbReference type="PROSITE" id="PS50217">
    <property type="entry name" value="BZIP"/>
    <property type="match status" value="1"/>
</dbReference>
<comment type="caution">
    <text evidence="7">The sequence shown here is derived from an EMBL/GenBank/DDBJ whole genome shotgun (WGS) entry which is preliminary data.</text>
</comment>
<keyword evidence="4" id="KW-0539">Nucleus</keyword>
<comment type="subcellular location">
    <subcellularLocation>
        <location evidence="1">Nucleus</location>
    </subcellularLocation>
</comment>
<dbReference type="SMART" id="SM00338">
    <property type="entry name" value="BRLZ"/>
    <property type="match status" value="1"/>
</dbReference>
<feature type="region of interest" description="Disordered" evidence="5">
    <location>
        <begin position="331"/>
        <end position="386"/>
    </location>
</feature>
<keyword evidence="3" id="KW-0804">Transcription</keyword>
<dbReference type="OrthoDB" id="295274at2759"/>
<feature type="region of interest" description="Disordered" evidence="5">
    <location>
        <begin position="151"/>
        <end position="253"/>
    </location>
</feature>
<accession>A0A9P5GYK6</accession>
<protein>
    <recommendedName>
        <fullName evidence="6">BZIP domain-containing protein</fullName>
    </recommendedName>
</protein>
<dbReference type="SUPFAM" id="SSF57959">
    <property type="entry name" value="Leucine zipper domain"/>
    <property type="match status" value="1"/>
</dbReference>
<dbReference type="Pfam" id="PF00170">
    <property type="entry name" value="bZIP_1"/>
    <property type="match status" value="1"/>
</dbReference>
<dbReference type="PANTHER" id="PTHR19304">
    <property type="entry name" value="CYCLIC-AMP RESPONSE ELEMENT BINDING PROTEIN"/>
    <property type="match status" value="1"/>
</dbReference>
<dbReference type="EMBL" id="JAANBB010000302">
    <property type="protein sequence ID" value="KAF7544464.1"/>
    <property type="molecule type" value="Genomic_DNA"/>
</dbReference>
<dbReference type="CDD" id="cd14687">
    <property type="entry name" value="bZIP_ATF2"/>
    <property type="match status" value="1"/>
</dbReference>
<dbReference type="InterPro" id="IPR046347">
    <property type="entry name" value="bZIP_sf"/>
</dbReference>
<feature type="compositionally biased region" description="Acidic residues" evidence="5">
    <location>
        <begin position="234"/>
        <end position="245"/>
    </location>
</feature>
<evidence type="ECO:0000256" key="1">
    <source>
        <dbReference type="ARBA" id="ARBA00004123"/>
    </source>
</evidence>
<feature type="compositionally biased region" description="Low complexity" evidence="5">
    <location>
        <begin position="171"/>
        <end position="192"/>
    </location>
</feature>
<name>A0A9P5GYK6_9HYPO</name>
<feature type="compositionally biased region" description="Basic residues" evidence="5">
    <location>
        <begin position="349"/>
        <end position="359"/>
    </location>
</feature>
<organism evidence="7 8">
    <name type="scientific">Cylindrodendrum hubeiense</name>
    <dbReference type="NCBI Taxonomy" id="595255"/>
    <lineage>
        <taxon>Eukaryota</taxon>
        <taxon>Fungi</taxon>
        <taxon>Dikarya</taxon>
        <taxon>Ascomycota</taxon>
        <taxon>Pezizomycotina</taxon>
        <taxon>Sordariomycetes</taxon>
        <taxon>Hypocreomycetidae</taxon>
        <taxon>Hypocreales</taxon>
        <taxon>Nectriaceae</taxon>
        <taxon>Cylindrodendrum</taxon>
    </lineage>
</organism>
<evidence type="ECO:0000313" key="8">
    <source>
        <dbReference type="Proteomes" id="UP000722485"/>
    </source>
</evidence>
<keyword evidence="8" id="KW-1185">Reference proteome</keyword>
<feature type="compositionally biased region" description="Basic residues" evidence="5">
    <location>
        <begin position="193"/>
        <end position="203"/>
    </location>
</feature>
<feature type="compositionally biased region" description="Polar residues" evidence="5">
    <location>
        <begin position="151"/>
        <end position="164"/>
    </location>
</feature>
<dbReference type="InterPro" id="IPR004827">
    <property type="entry name" value="bZIP"/>
</dbReference>
<sequence length="386" mass="43216">MVITASRAWFADPSISFSSFPRTSSALGACHLQTNNTPVSRKRPEPPALVTTIEVEAEIRPDEEDLRTRGSGMDPRRQCLDGSGDFWDVGFDPTRPSDADIDPLLGLVASSDDMITPPIWDTTLDQQVGLFDATFADASVHEVLPTAISASSHYTRSQSGTVPSESAVGGASQASRASSQSSVPSVHFPSPSKSKKPSRRKQQRQQQQQQPQQQAHYTRRRAQEPLQASKVKEESEEEAQSDGDDETKRNDFLQRNRLAASKCRQKKKEWVNNLEATKSGLEHQNVNLQMEYNGLVDEVSRMKHQLMAHATCNDDNIDRWIENEARRVVENSAQRRNSMRLPTAGPRNHVQHRKSSRRPSRSDLAESPTAEMNYDYMPDGMFQSRA</sequence>
<evidence type="ECO:0000256" key="3">
    <source>
        <dbReference type="ARBA" id="ARBA00023163"/>
    </source>
</evidence>
<reference evidence="7" key="1">
    <citation type="submission" date="2020-03" db="EMBL/GenBank/DDBJ databases">
        <title>Draft Genome Sequence of Cylindrodendrum hubeiense.</title>
        <authorList>
            <person name="Buettner E."/>
            <person name="Kellner H."/>
        </authorList>
    </citation>
    <scope>NUCLEOTIDE SEQUENCE</scope>
    <source>
        <strain evidence="7">IHI 201604</strain>
    </source>
</reference>
<gene>
    <name evidence="7" type="ORF">G7Z17_g9929</name>
</gene>
<dbReference type="Gene3D" id="1.20.5.170">
    <property type="match status" value="1"/>
</dbReference>
<evidence type="ECO:0000313" key="7">
    <source>
        <dbReference type="EMBL" id="KAF7544464.1"/>
    </source>
</evidence>
<feature type="compositionally biased region" description="Low complexity" evidence="5">
    <location>
        <begin position="204"/>
        <end position="215"/>
    </location>
</feature>
<dbReference type="InterPro" id="IPR051027">
    <property type="entry name" value="bZIP_transcription_factors"/>
</dbReference>
<evidence type="ECO:0000259" key="6">
    <source>
        <dbReference type="PROSITE" id="PS50217"/>
    </source>
</evidence>
<keyword evidence="2" id="KW-0805">Transcription regulation</keyword>